<name>Q9BGX7_MACFA</name>
<feature type="region of interest" description="Disordered" evidence="1">
    <location>
        <begin position="37"/>
        <end position="70"/>
    </location>
</feature>
<dbReference type="EMBL" id="AB055280">
    <property type="protein sequence ID" value="BAB21904.1"/>
    <property type="molecule type" value="mRNA"/>
</dbReference>
<organism evidence="2">
    <name type="scientific">Macaca fascicularis</name>
    <name type="common">Crab-eating macaque</name>
    <name type="synonym">Cynomolgus monkey</name>
    <dbReference type="NCBI Taxonomy" id="9541"/>
    <lineage>
        <taxon>Eukaryota</taxon>
        <taxon>Metazoa</taxon>
        <taxon>Chordata</taxon>
        <taxon>Craniata</taxon>
        <taxon>Vertebrata</taxon>
        <taxon>Euteleostomi</taxon>
        <taxon>Mammalia</taxon>
        <taxon>Eutheria</taxon>
        <taxon>Euarchontoglires</taxon>
        <taxon>Primates</taxon>
        <taxon>Haplorrhini</taxon>
        <taxon>Catarrhini</taxon>
        <taxon>Cercopithecidae</taxon>
        <taxon>Cercopithecinae</taxon>
        <taxon>Macaca</taxon>
    </lineage>
</organism>
<protein>
    <submittedName>
        <fullName evidence="2">Uncharacterized protein</fullName>
    </submittedName>
</protein>
<evidence type="ECO:0000256" key="1">
    <source>
        <dbReference type="SAM" id="MobiDB-lite"/>
    </source>
</evidence>
<dbReference type="AlphaFoldDB" id="Q9BGX7"/>
<sequence length="114" mass="13023">MALQIFQDKDLWWSLEKPQANGSSRFQDQCYSELSKSSHRTGEEAHACNPSTLRGEAGGSPEVRSLRPAWPTWGNPISTKYTKLRWAWWRAPVIPATQEAEARESLKPGRRKLQ</sequence>
<evidence type="ECO:0000313" key="2">
    <source>
        <dbReference type="EMBL" id="BAB21904.1"/>
    </source>
</evidence>
<reference evidence="2" key="1">
    <citation type="journal article" date="2002" name="Genome Biol.">
        <title>Prediction of unidentified human genes on the basis of sequence similarity to novel cDNAs from cynomolgus monkey brain.</title>
        <authorList>
            <person name="Osada N."/>
            <person name="Hida M."/>
            <person name="Kusuda J."/>
            <person name="Tanuma R."/>
            <person name="Hirata M."/>
            <person name="Hirai M."/>
            <person name="Terao K."/>
            <person name="Suzuki Y."/>
            <person name="Sugano S."/>
            <person name="Hashimoto K."/>
        </authorList>
    </citation>
    <scope>NUCLEOTIDE SEQUENCE</scope>
    <source>
        <tissue evidence="2">Frontal lobe left</tissue>
    </source>
</reference>
<accession>Q9BGX7</accession>
<proteinExistence type="evidence at transcript level"/>